<protein>
    <submittedName>
        <fullName evidence="1">Uncharacterized protein</fullName>
    </submittedName>
</protein>
<sequence>MQMRLSKAKGKWVMEGKQGNASWKNISCDNGCDYRASSIAETTAYLSVFPDDMQKVFDIACIQNVVNAFCRLTKKDDSSKGGYALVGLVTGKPVPLTLKRLTRPYPSN</sequence>
<accession>A3QNN3</accession>
<organism evidence="1">
    <name type="scientific">Pseudomonas fluorescens</name>
    <dbReference type="NCBI Taxonomy" id="294"/>
    <lineage>
        <taxon>Bacteria</taxon>
        <taxon>Pseudomonadati</taxon>
        <taxon>Pseudomonadota</taxon>
        <taxon>Gammaproteobacteria</taxon>
        <taxon>Pseudomonadales</taxon>
        <taxon>Pseudomonadaceae</taxon>
        <taxon>Pseudomonas</taxon>
    </lineage>
</organism>
<reference evidence="1" key="1">
    <citation type="journal article" date="2009" name="J. Antimicrob. Chemother.">
        <title>Identification of bla(IMP-22) in Pseudomonas spp. in urban wastewater and nosocomial environments: biochemical characterization of a new IMP metallo-enzyme variant and its genetic location.</title>
        <authorList>
            <person name="Pellegrini C."/>
            <person name="Mercuri P.S."/>
            <person name="Celenza G."/>
            <person name="Galleni M."/>
            <person name="Segatore B."/>
            <person name="Sacchetti E."/>
            <person name="Volpe R."/>
            <person name="Amicosante G."/>
            <person name="Perilli M."/>
        </authorList>
    </citation>
    <scope>NUCLEOTIDE SEQUENCE</scope>
</reference>
<name>A3QNN3_PSEFL</name>
<evidence type="ECO:0000313" key="1">
    <source>
        <dbReference type="EMBL" id="ABO21655.1"/>
    </source>
</evidence>
<proteinExistence type="predicted"/>
<dbReference type="EMBL" id="DQ361087">
    <property type="protein sequence ID" value="ABO21655.1"/>
    <property type="molecule type" value="Genomic_DNA"/>
</dbReference>
<dbReference type="AlphaFoldDB" id="A3QNN3"/>